<dbReference type="GO" id="GO:0046872">
    <property type="term" value="F:metal ion binding"/>
    <property type="evidence" value="ECO:0007669"/>
    <property type="project" value="UniProtKB-KW"/>
</dbReference>
<keyword evidence="6" id="KW-0479">Metal-binding</keyword>
<dbReference type="PANTHER" id="PTHR43768">
    <property type="entry name" value="TREHALOSE 6-PHOSPHATE PHOSPHATASE"/>
    <property type="match status" value="1"/>
</dbReference>
<proteinExistence type="inferred from homology"/>
<dbReference type="PANTHER" id="PTHR43768:SF3">
    <property type="entry name" value="TREHALOSE 6-PHOSPHATE PHOSPHATASE"/>
    <property type="match status" value="1"/>
</dbReference>
<dbReference type="NCBIfam" id="TIGR01484">
    <property type="entry name" value="HAD-SF-IIB"/>
    <property type="match status" value="1"/>
</dbReference>
<dbReference type="Pfam" id="PF02358">
    <property type="entry name" value="Trehalose_PPase"/>
    <property type="match status" value="1"/>
</dbReference>
<comment type="catalytic activity">
    <reaction evidence="1 6">
        <text>alpha,alpha-trehalose 6-phosphate + H2O = alpha,alpha-trehalose + phosphate</text>
        <dbReference type="Rhea" id="RHEA:23420"/>
        <dbReference type="ChEBI" id="CHEBI:15377"/>
        <dbReference type="ChEBI" id="CHEBI:16551"/>
        <dbReference type="ChEBI" id="CHEBI:43474"/>
        <dbReference type="ChEBI" id="CHEBI:58429"/>
        <dbReference type="EC" id="3.1.3.12"/>
    </reaction>
</comment>
<dbReference type="InterPro" id="IPR003337">
    <property type="entry name" value="Trehalose_PPase"/>
</dbReference>
<dbReference type="RefSeq" id="WP_349427253.1">
    <property type="nucleotide sequence ID" value="NZ_CP151632.1"/>
</dbReference>
<organism evidence="7">
    <name type="scientific">Microbacterium sp. LWS13-1.2</name>
    <dbReference type="NCBI Taxonomy" id="3135264"/>
    <lineage>
        <taxon>Bacteria</taxon>
        <taxon>Bacillati</taxon>
        <taxon>Actinomycetota</taxon>
        <taxon>Actinomycetes</taxon>
        <taxon>Micrococcales</taxon>
        <taxon>Microbacteriaceae</taxon>
        <taxon>Microbacterium</taxon>
    </lineage>
</organism>
<dbReference type="InterPro" id="IPR036412">
    <property type="entry name" value="HAD-like_sf"/>
</dbReference>
<comment type="similarity">
    <text evidence="3 6">Belongs to the trehalose phosphatase family.</text>
</comment>
<dbReference type="EMBL" id="CP151632">
    <property type="protein sequence ID" value="WZO32613.1"/>
    <property type="molecule type" value="Genomic_DNA"/>
</dbReference>
<reference evidence="7" key="1">
    <citation type="submission" date="2024-04" db="EMBL/GenBank/DDBJ databases">
        <authorList>
            <person name="Roder T."/>
            <person name="Oberhansli S."/>
            <person name="Kreuzer M."/>
        </authorList>
    </citation>
    <scope>NUCLEOTIDE SEQUENCE</scope>
    <source>
        <strain evidence="7">LWS13-1.2</strain>
    </source>
</reference>
<comment type="function">
    <text evidence="5 6">Removes the phosphate from trehalose 6-phosphate to produce free trehalose.</text>
</comment>
<protein>
    <recommendedName>
        <fullName evidence="6">Trehalose 6-phosphate phosphatase</fullName>
        <ecNumber evidence="6">3.1.3.12</ecNumber>
    </recommendedName>
</protein>
<comment type="pathway">
    <text evidence="2 6">Glycan biosynthesis; trehalose biosynthesis.</text>
</comment>
<dbReference type="Gene3D" id="3.30.70.1020">
    <property type="entry name" value="Trehalose-6-phosphate phosphatase related protein, domain 2"/>
    <property type="match status" value="1"/>
</dbReference>
<sequence length="264" mass="27852">MSLDLADDVRDAIAGIAASDLLLVALDFDGTLSPLEDEPMDARMLPAARDAVNALVAAPDTLVAFVSGRSLVDLRVIAEHDDASRVLLAGSHGAEFWIPGEGLQSHGEDEADVTLRDAMRSHAEAATAALDGVWIEPKTFGFGVHTRRATAEDAAEANRLADEIVAAEAPHWRRRTGHNIVEFAFRHEGKDSAIAELRERVGATAVLFAGDDVTDEDALASLGADDLGVRVGDGPTAAAVRVPDIAALADLLTLLAAERTRLRG</sequence>
<keyword evidence="6" id="KW-0460">Magnesium</keyword>
<dbReference type="SUPFAM" id="SSF56784">
    <property type="entry name" value="HAD-like"/>
    <property type="match status" value="1"/>
</dbReference>
<evidence type="ECO:0000256" key="6">
    <source>
        <dbReference type="RuleBase" id="RU361117"/>
    </source>
</evidence>
<keyword evidence="4 6" id="KW-0378">Hydrolase</keyword>
<dbReference type="InterPro" id="IPR006379">
    <property type="entry name" value="HAD-SF_hydro_IIB"/>
</dbReference>
<comment type="cofactor">
    <cofactor evidence="6">
        <name>Mg(2+)</name>
        <dbReference type="ChEBI" id="CHEBI:18420"/>
    </cofactor>
</comment>
<dbReference type="Gene3D" id="3.40.50.1000">
    <property type="entry name" value="HAD superfamily/HAD-like"/>
    <property type="match status" value="1"/>
</dbReference>
<dbReference type="GO" id="GO:0004805">
    <property type="term" value="F:trehalose-phosphatase activity"/>
    <property type="evidence" value="ECO:0007669"/>
    <property type="project" value="UniProtKB-EC"/>
</dbReference>
<evidence type="ECO:0000256" key="5">
    <source>
        <dbReference type="ARBA" id="ARBA00024179"/>
    </source>
</evidence>
<dbReference type="AlphaFoldDB" id="A0AAU6S6S8"/>
<evidence type="ECO:0000256" key="2">
    <source>
        <dbReference type="ARBA" id="ARBA00005199"/>
    </source>
</evidence>
<accession>A0AAU6S6S8</accession>
<dbReference type="InterPro" id="IPR044651">
    <property type="entry name" value="OTSB-like"/>
</dbReference>
<dbReference type="NCBIfam" id="TIGR00685">
    <property type="entry name" value="T6PP"/>
    <property type="match status" value="1"/>
</dbReference>
<name>A0AAU6S6S8_9MICO</name>
<dbReference type="GO" id="GO:0005992">
    <property type="term" value="P:trehalose biosynthetic process"/>
    <property type="evidence" value="ECO:0007669"/>
    <property type="project" value="InterPro"/>
</dbReference>
<evidence type="ECO:0000256" key="3">
    <source>
        <dbReference type="ARBA" id="ARBA00008770"/>
    </source>
</evidence>
<dbReference type="InterPro" id="IPR023214">
    <property type="entry name" value="HAD_sf"/>
</dbReference>
<evidence type="ECO:0000256" key="1">
    <source>
        <dbReference type="ARBA" id="ARBA00000500"/>
    </source>
</evidence>
<evidence type="ECO:0000256" key="4">
    <source>
        <dbReference type="ARBA" id="ARBA00022801"/>
    </source>
</evidence>
<dbReference type="EC" id="3.1.3.12" evidence="6"/>
<gene>
    <name evidence="7" type="primary">otsB</name>
    <name evidence="7" type="ORF">MRBLWS13_000209</name>
</gene>
<evidence type="ECO:0000313" key="7">
    <source>
        <dbReference type="EMBL" id="WZO32613.1"/>
    </source>
</evidence>